<reference evidence="3 4" key="1">
    <citation type="submission" date="2019-06" db="EMBL/GenBank/DDBJ databases">
        <title>Tsukamurella conjunctivitidis sp. nov., Tsukamurella assacharolytica sp. nov. and Tsukamurella sputae sp. nov. isolated from patients with conjunctivitis, bacteraemia (lymphoma) and respiratory infection (sputum) in Hong Kong.</title>
        <authorList>
            <person name="Teng J.L.L."/>
            <person name="Lee H.H."/>
            <person name="Fong J.Y.H."/>
            <person name="Fok K.M.N."/>
            <person name="Lau S.K.P."/>
            <person name="Woo P.C.Y."/>
        </authorList>
    </citation>
    <scope>NUCLEOTIDE SEQUENCE [LARGE SCALE GENOMIC DNA]</scope>
    <source>
        <strain evidence="3 4">HKU71</strain>
    </source>
</reference>
<evidence type="ECO:0000313" key="3">
    <source>
        <dbReference type="EMBL" id="TWS20212.1"/>
    </source>
</evidence>
<gene>
    <name evidence="3" type="ORF">FK529_08845</name>
</gene>
<organism evidence="3 4">
    <name type="scientific">Tsukamurella asaccharolytica</name>
    <dbReference type="NCBI Taxonomy" id="2592067"/>
    <lineage>
        <taxon>Bacteria</taxon>
        <taxon>Bacillati</taxon>
        <taxon>Actinomycetota</taxon>
        <taxon>Actinomycetes</taxon>
        <taxon>Mycobacteriales</taxon>
        <taxon>Tsukamurellaceae</taxon>
        <taxon>Tsukamurella</taxon>
    </lineage>
</organism>
<evidence type="ECO:0000313" key="4">
    <source>
        <dbReference type="Proteomes" id="UP000317291"/>
    </source>
</evidence>
<dbReference type="OrthoDB" id="4727617at2"/>
<evidence type="ECO:0000256" key="1">
    <source>
        <dbReference type="SAM" id="Coils"/>
    </source>
</evidence>
<name>A0A5C5RC42_9ACTN</name>
<evidence type="ECO:0000256" key="2">
    <source>
        <dbReference type="SAM" id="Phobius"/>
    </source>
</evidence>
<accession>A0A5C5RC42</accession>
<keyword evidence="2" id="KW-1133">Transmembrane helix</keyword>
<keyword evidence="4" id="KW-1185">Reference proteome</keyword>
<feature type="coiled-coil region" evidence="1">
    <location>
        <begin position="54"/>
        <end position="84"/>
    </location>
</feature>
<dbReference type="EMBL" id="VIGW01000003">
    <property type="protein sequence ID" value="TWS20212.1"/>
    <property type="molecule type" value="Genomic_DNA"/>
</dbReference>
<keyword evidence="2" id="KW-0472">Membrane</keyword>
<sequence length="285" mass="31008">MGDPTTVPVPQQAPQVPVELLITQSVATTIGVLIALAVAVLTYVKMRQDRKRDDERAREDRDRYETQLATLQRAERDRIEAQARRIVPTVFPAEMFGPNVWTVRVVNSSSAPITELGVQVVAFDADGKEVENGLTKSSAVGLDQAIERMVRPIIRSAMNAGMGSIQMSGPGLSGPIAAAMGARADQAANAAAPQMSARVREAVTGSMVSVWPRTLIPEQPAIMTFEAAAGVVDLGVLIQFTDEAGYRWMRTDETMPQQIHDDTPPAENGSDEPSVAARRWWKFWA</sequence>
<dbReference type="Proteomes" id="UP000317291">
    <property type="component" value="Unassembled WGS sequence"/>
</dbReference>
<dbReference type="AlphaFoldDB" id="A0A5C5RC42"/>
<feature type="transmembrane region" description="Helical" evidence="2">
    <location>
        <begin position="20"/>
        <end position="44"/>
    </location>
</feature>
<keyword evidence="2" id="KW-0812">Transmembrane</keyword>
<dbReference type="RefSeq" id="WP_146560587.1">
    <property type="nucleotide sequence ID" value="NZ_VIGW01000003.1"/>
</dbReference>
<comment type="caution">
    <text evidence="3">The sequence shown here is derived from an EMBL/GenBank/DDBJ whole genome shotgun (WGS) entry which is preliminary data.</text>
</comment>
<keyword evidence="1" id="KW-0175">Coiled coil</keyword>
<protein>
    <submittedName>
        <fullName evidence="3">Uncharacterized protein</fullName>
    </submittedName>
</protein>
<proteinExistence type="predicted"/>